<name>A0A2I0AHH8_9ASPA</name>
<organism evidence="4 5">
    <name type="scientific">Apostasia shenzhenica</name>
    <dbReference type="NCBI Taxonomy" id="1088818"/>
    <lineage>
        <taxon>Eukaryota</taxon>
        <taxon>Viridiplantae</taxon>
        <taxon>Streptophyta</taxon>
        <taxon>Embryophyta</taxon>
        <taxon>Tracheophyta</taxon>
        <taxon>Spermatophyta</taxon>
        <taxon>Magnoliopsida</taxon>
        <taxon>Liliopsida</taxon>
        <taxon>Asparagales</taxon>
        <taxon>Orchidaceae</taxon>
        <taxon>Apostasioideae</taxon>
        <taxon>Apostasia</taxon>
    </lineage>
</organism>
<feature type="coiled-coil region" evidence="1">
    <location>
        <begin position="787"/>
        <end position="814"/>
    </location>
</feature>
<dbReference type="STRING" id="1088818.A0A2I0AHH8"/>
<evidence type="ECO:0000256" key="2">
    <source>
        <dbReference type="SAM" id="MobiDB-lite"/>
    </source>
</evidence>
<evidence type="ECO:0000313" key="4">
    <source>
        <dbReference type="EMBL" id="PKA55007.1"/>
    </source>
</evidence>
<dbReference type="PROSITE" id="PS51840">
    <property type="entry name" value="C2_NT"/>
    <property type="match status" value="1"/>
</dbReference>
<feature type="coiled-coil region" evidence="1">
    <location>
        <begin position="839"/>
        <end position="887"/>
    </location>
</feature>
<dbReference type="InterPro" id="IPR019448">
    <property type="entry name" value="NT-C2"/>
</dbReference>
<dbReference type="Pfam" id="PF10358">
    <property type="entry name" value="NT-C2"/>
    <property type="match status" value="1"/>
</dbReference>
<keyword evidence="5" id="KW-1185">Reference proteome</keyword>
<feature type="region of interest" description="Disordered" evidence="2">
    <location>
        <begin position="215"/>
        <end position="279"/>
    </location>
</feature>
<reference evidence="4 5" key="1">
    <citation type="journal article" date="2017" name="Nature">
        <title>The Apostasia genome and the evolution of orchids.</title>
        <authorList>
            <person name="Zhang G.Q."/>
            <person name="Liu K.W."/>
            <person name="Li Z."/>
            <person name="Lohaus R."/>
            <person name="Hsiao Y.Y."/>
            <person name="Niu S.C."/>
            <person name="Wang J.Y."/>
            <person name="Lin Y.C."/>
            <person name="Xu Q."/>
            <person name="Chen L.J."/>
            <person name="Yoshida K."/>
            <person name="Fujiwara S."/>
            <person name="Wang Z.W."/>
            <person name="Zhang Y.Q."/>
            <person name="Mitsuda N."/>
            <person name="Wang M."/>
            <person name="Liu G.H."/>
            <person name="Pecoraro L."/>
            <person name="Huang H.X."/>
            <person name="Xiao X.J."/>
            <person name="Lin M."/>
            <person name="Wu X.Y."/>
            <person name="Wu W.L."/>
            <person name="Chen Y.Y."/>
            <person name="Chang S.B."/>
            <person name="Sakamoto S."/>
            <person name="Ohme-Takagi M."/>
            <person name="Yagi M."/>
            <person name="Zeng S.J."/>
            <person name="Shen C.Y."/>
            <person name="Yeh C.M."/>
            <person name="Luo Y.B."/>
            <person name="Tsai W.C."/>
            <person name="Van de Peer Y."/>
            <person name="Liu Z.J."/>
        </authorList>
    </citation>
    <scope>NUCLEOTIDE SEQUENCE [LARGE SCALE GENOMIC DNA]</scope>
    <source>
        <strain evidence="5">cv. Shenzhen</strain>
        <tissue evidence="4">Stem</tissue>
    </source>
</reference>
<feature type="compositionally biased region" description="Polar residues" evidence="2">
    <location>
        <begin position="246"/>
        <end position="257"/>
    </location>
</feature>
<dbReference type="PANTHER" id="PTHR47270">
    <property type="entry name" value="PROTEIN MLP1-LIKE"/>
    <property type="match status" value="1"/>
</dbReference>
<evidence type="ECO:0000256" key="1">
    <source>
        <dbReference type="SAM" id="Coils"/>
    </source>
</evidence>
<feature type="coiled-coil region" evidence="1">
    <location>
        <begin position="549"/>
        <end position="604"/>
    </location>
</feature>
<feature type="coiled-coil region" evidence="1">
    <location>
        <begin position="717"/>
        <end position="744"/>
    </location>
</feature>
<feature type="coiled-coil region" evidence="1">
    <location>
        <begin position="1069"/>
        <end position="1166"/>
    </location>
</feature>
<feature type="coiled-coil region" evidence="1">
    <location>
        <begin position="436"/>
        <end position="519"/>
    </location>
</feature>
<dbReference type="OrthoDB" id="658575at2759"/>
<dbReference type="EMBL" id="KZ451980">
    <property type="protein sequence ID" value="PKA55007.1"/>
    <property type="molecule type" value="Genomic_DNA"/>
</dbReference>
<feature type="domain" description="C2 NT-type" evidence="3">
    <location>
        <begin position="6"/>
        <end position="141"/>
    </location>
</feature>
<sequence>MFRLSRNRSAKVGERVEFKFSNLQALKVPDGWDKLFISIISVETGKTIAKSNKATACRGTCQWTEALFESIPLYQVAGMEAIEECLYKFVISMGSGRRGSLGEVVLNLEEYVELSDSRPLTLPLNKCKYDTILQVKIQCFNPKAKFRDENVLRRTDSHVGGLKVDDADTGNKSDISDSACYQSVESFSSNQSGGASLVDEHLNMDKVLSVSRSNLSSNSAENSHGRAVFSPANSIKGSSHIGRQVPSGSHFSATSSAGPIKDCSRSNHSSFNSKASRYSTPDQWQVAATQNAAERHTVNTSGSAKDLLEAAEETIDELRDEANMWKRHGQKLKIDLENLKNECSFKSMLQAELRIELSATINERDYLSRELEQLKLSLEETKKSGWRDVDEWKDKAIRCAEKHLEDELKYLKESNNILSMQLNKSHEANLQLVAVLEELEKTVNEQKFESSLLENTEAKWARKLSDKEVEINMLEEKLNNLHQGDPCLMQGIEGLRVKVEKLERDCIELTEEKLELLYKLKESRNDVNEETSVDFHNMPESLEADAGQLKSQVCLLEELEKTYTDLEIKVNHYKDQVGDLDLKLREKTLLSDKLQQELKSLEAADSKYCDAVIGEGPEVVKSRITLEKPSLLCEINKQLQLAAILARNLSYGHDPYSENGNKFGVDFVLSNFNDEASQGELLENMLIDFINLNSLLQDKVEEYKDFLRKIDEEVNLKNEYKDALLLKEREKSQVEEALAVAQREKRITSKCLDDVGNEMIILSCNLDIHSSTNKMLEQKSSKLEIDMCELEAHIAQLEAEKSQLKAQLGGLSEEKESSRLELEDCKALIVGLKGELAANQQAEVEVHKAVREVSILQSDKSKLEVSFQELQDRVEFYETQIHALTQESENKVERLVKSLNASKQSEEILKADILHMERMAESIRSSEEIARSMANELELKLKASEYEKQQIMEEYSSLKVLVEKVTEFQDEILFLKSSLEDARFENEKIEDQLCTVYEECGELKAEKVLFAEMISNLQKSLHDSEDDRRIKIALEEKLLRLEGSCAQEAETMNEIKQIKKLNSEHCSRIECLDEEKKELMKKVQLLELELVQYNEEIPQDKLSVEKYLSFSLPFPPSSSEQTSKIMSLEAELKEMKERYLHMSLQYAEVEAEREGLAFQLKSTKKEKRWFS</sequence>
<evidence type="ECO:0000259" key="3">
    <source>
        <dbReference type="PROSITE" id="PS51840"/>
    </source>
</evidence>
<keyword evidence="1" id="KW-0175">Coiled coil</keyword>
<evidence type="ECO:0000313" key="5">
    <source>
        <dbReference type="Proteomes" id="UP000236161"/>
    </source>
</evidence>
<feature type="compositionally biased region" description="Polar residues" evidence="2">
    <location>
        <begin position="266"/>
        <end position="279"/>
    </location>
</feature>
<gene>
    <name evidence="4" type="ORF">AXF42_Ash003644</name>
</gene>
<feature type="coiled-coil region" evidence="1">
    <location>
        <begin position="301"/>
        <end position="384"/>
    </location>
</feature>
<dbReference type="PANTHER" id="PTHR47270:SF3">
    <property type="entry name" value="HYPOTETICAL PROTEIN"/>
    <property type="match status" value="1"/>
</dbReference>
<accession>A0A2I0AHH8</accession>
<dbReference type="Proteomes" id="UP000236161">
    <property type="component" value="Unassembled WGS sequence"/>
</dbReference>
<proteinExistence type="predicted"/>
<protein>
    <recommendedName>
        <fullName evidence="3">C2 NT-type domain-containing protein</fullName>
    </recommendedName>
</protein>
<dbReference type="AlphaFoldDB" id="A0A2I0AHH8"/>